<dbReference type="Pfam" id="PF04307">
    <property type="entry name" value="YdjM"/>
    <property type="match status" value="1"/>
</dbReference>
<dbReference type="PANTHER" id="PTHR35531:SF1">
    <property type="entry name" value="INNER MEMBRANE PROTEIN YBCI-RELATED"/>
    <property type="match status" value="1"/>
</dbReference>
<comment type="caution">
    <text evidence="2">The sequence shown here is derived from an EMBL/GenBank/DDBJ whole genome shotgun (WGS) entry which is preliminary data.</text>
</comment>
<feature type="transmembrane region" description="Helical" evidence="1">
    <location>
        <begin position="134"/>
        <end position="150"/>
    </location>
</feature>
<keyword evidence="1" id="KW-0472">Membrane</keyword>
<accession>A0ABW0I039</accession>
<dbReference type="InterPro" id="IPR007404">
    <property type="entry name" value="YdjM-like"/>
</dbReference>
<feature type="transmembrane region" description="Helical" evidence="1">
    <location>
        <begin position="7"/>
        <end position="23"/>
    </location>
</feature>
<dbReference type="GO" id="GO:0016787">
    <property type="term" value="F:hydrolase activity"/>
    <property type="evidence" value="ECO:0007669"/>
    <property type="project" value="UniProtKB-KW"/>
</dbReference>
<keyword evidence="2" id="KW-0378">Hydrolase</keyword>
<evidence type="ECO:0000313" key="3">
    <source>
        <dbReference type="Proteomes" id="UP001596113"/>
    </source>
</evidence>
<organism evidence="2 3">
    <name type="scientific">Cohnella soli</name>
    <dbReference type="NCBI Taxonomy" id="425005"/>
    <lineage>
        <taxon>Bacteria</taxon>
        <taxon>Bacillati</taxon>
        <taxon>Bacillota</taxon>
        <taxon>Bacilli</taxon>
        <taxon>Bacillales</taxon>
        <taxon>Paenibacillaceae</taxon>
        <taxon>Cohnella</taxon>
    </lineage>
</organism>
<dbReference type="RefSeq" id="WP_378137668.1">
    <property type="nucleotide sequence ID" value="NZ_JBHSMI010000052.1"/>
</dbReference>
<dbReference type="Proteomes" id="UP001596113">
    <property type="component" value="Unassembled WGS sequence"/>
</dbReference>
<feature type="transmembrane region" description="Helical" evidence="1">
    <location>
        <begin position="89"/>
        <end position="106"/>
    </location>
</feature>
<dbReference type="EMBL" id="JBHSMI010000052">
    <property type="protein sequence ID" value="MFC5405935.1"/>
    <property type="molecule type" value="Genomic_DNA"/>
</dbReference>
<reference evidence="3" key="1">
    <citation type="journal article" date="2019" name="Int. J. Syst. Evol. Microbiol.">
        <title>The Global Catalogue of Microorganisms (GCM) 10K type strain sequencing project: providing services to taxonomists for standard genome sequencing and annotation.</title>
        <authorList>
            <consortium name="The Broad Institute Genomics Platform"/>
            <consortium name="The Broad Institute Genome Sequencing Center for Infectious Disease"/>
            <person name="Wu L."/>
            <person name="Ma J."/>
        </authorList>
    </citation>
    <scope>NUCLEOTIDE SEQUENCE [LARGE SCALE GENOMIC DNA]</scope>
    <source>
        <strain evidence="3">CGMCC 1.18575</strain>
    </source>
</reference>
<evidence type="ECO:0000313" key="2">
    <source>
        <dbReference type="EMBL" id="MFC5405935.1"/>
    </source>
</evidence>
<feature type="transmembrane region" description="Helical" evidence="1">
    <location>
        <begin position="62"/>
        <end position="83"/>
    </location>
</feature>
<keyword evidence="1" id="KW-1133">Transmembrane helix</keyword>
<evidence type="ECO:0000256" key="1">
    <source>
        <dbReference type="SAM" id="Phobius"/>
    </source>
</evidence>
<sequence>MKGSTHLAIGGAIGIAAMLYYPFSPTGALTYMSVACLSALSPDLDGPNLINGKLRINRLSKLLRETAIWGGLVAALACGYFYVFQEKAYPEQGIVSVAIFLLGLIAKEGAIRNALVSLIGAALLYAGVSESANWLIGLGVYIAIAPWLAHRGMTHTLWALAAWGAIGAGLESDLGTEGVMTVALAGYASHLIADTLTPSGVKWLYPILKTTFKLRL</sequence>
<gene>
    <name evidence="2" type="ORF">ACFPOF_24605</name>
</gene>
<dbReference type="PANTHER" id="PTHR35531">
    <property type="entry name" value="INNER MEMBRANE PROTEIN YBCI-RELATED"/>
    <property type="match status" value="1"/>
</dbReference>
<keyword evidence="1" id="KW-0812">Transmembrane</keyword>
<protein>
    <submittedName>
        <fullName evidence="2">Metal-dependent hydrolase</fullName>
    </submittedName>
</protein>
<keyword evidence="3" id="KW-1185">Reference proteome</keyword>
<proteinExistence type="predicted"/>
<name>A0ABW0I039_9BACL</name>